<dbReference type="GO" id="GO:0006487">
    <property type="term" value="P:protein N-linked glycosylation"/>
    <property type="evidence" value="ECO:0007669"/>
    <property type="project" value="TreeGrafter"/>
</dbReference>
<evidence type="ECO:0000259" key="1">
    <source>
        <dbReference type="Pfam" id="PF00535"/>
    </source>
</evidence>
<evidence type="ECO:0000313" key="3">
    <source>
        <dbReference type="Proteomes" id="UP001165074"/>
    </source>
</evidence>
<dbReference type="Proteomes" id="UP001165074">
    <property type="component" value="Unassembled WGS sequence"/>
</dbReference>
<dbReference type="InterPro" id="IPR029044">
    <property type="entry name" value="Nucleotide-diphossugar_trans"/>
</dbReference>
<dbReference type="InterPro" id="IPR001173">
    <property type="entry name" value="Glyco_trans_2-like"/>
</dbReference>
<dbReference type="PANTHER" id="PTHR10859">
    <property type="entry name" value="GLYCOSYL TRANSFERASE"/>
    <property type="match status" value="1"/>
</dbReference>
<keyword evidence="3" id="KW-1185">Reference proteome</keyword>
<comment type="caution">
    <text evidence="2">The sequence shown here is derived from an EMBL/GenBank/DDBJ whole genome shotgun (WGS) entry which is preliminary data.</text>
</comment>
<proteinExistence type="predicted"/>
<organism evidence="2 3">
    <name type="scientific">Actinoallomurus iriomotensis</name>
    <dbReference type="NCBI Taxonomy" id="478107"/>
    <lineage>
        <taxon>Bacteria</taxon>
        <taxon>Bacillati</taxon>
        <taxon>Actinomycetota</taxon>
        <taxon>Actinomycetes</taxon>
        <taxon>Streptosporangiales</taxon>
        <taxon>Thermomonosporaceae</taxon>
        <taxon>Actinoallomurus</taxon>
    </lineage>
</organism>
<dbReference type="GO" id="GO:0016740">
    <property type="term" value="F:transferase activity"/>
    <property type="evidence" value="ECO:0007669"/>
    <property type="project" value="UniProtKB-KW"/>
</dbReference>
<name>A0A9W6SDD8_9ACTN</name>
<accession>A0A9W6SDD8</accession>
<protein>
    <submittedName>
        <fullName evidence="2">Glycosyl transferase</fullName>
    </submittedName>
</protein>
<dbReference type="Pfam" id="PF00535">
    <property type="entry name" value="Glycos_transf_2"/>
    <property type="match status" value="1"/>
</dbReference>
<keyword evidence="2" id="KW-0808">Transferase</keyword>
<dbReference type="SUPFAM" id="SSF53448">
    <property type="entry name" value="Nucleotide-diphospho-sugar transferases"/>
    <property type="match status" value="1"/>
</dbReference>
<reference evidence="2" key="1">
    <citation type="submission" date="2023-03" db="EMBL/GenBank/DDBJ databases">
        <title>Actinoallomurus iriomotensis NBRC 103684.</title>
        <authorList>
            <person name="Ichikawa N."/>
            <person name="Sato H."/>
            <person name="Tonouchi N."/>
        </authorList>
    </citation>
    <scope>NUCLEOTIDE SEQUENCE</scope>
    <source>
        <strain evidence="2">NBRC 103684</strain>
    </source>
</reference>
<gene>
    <name evidence="2" type="ORF">Airi02_093870</name>
</gene>
<sequence length="258" mass="27298">MGPRRRPTEGALDVVIPARNEAARLAHGLATLSGALSELPVSATITVVDSASTDATAEIARRWSGPVPVRLLRCPRPGKGAAVRAGLLATTAPYVGFCDADMATGLDVLPDVLAMLRSGAEVIIGSRRHPESDVEIYGRPLRRVGALTFNRLCRDLTGGVTDTQCGFKFFAGPLARAAAAELRTAGFAFDVELLVHCRRRGAAIAEIPVTWRDMPGSTFSITRHAAGCLRDLLRVRAAAHRPVAAPPLVPIADELRAG</sequence>
<feature type="domain" description="Glycosyltransferase 2-like" evidence="1">
    <location>
        <begin position="14"/>
        <end position="167"/>
    </location>
</feature>
<dbReference type="PANTHER" id="PTHR10859:SF91">
    <property type="entry name" value="DOLICHYL-PHOSPHATE BETA-GLUCOSYLTRANSFERASE"/>
    <property type="match status" value="1"/>
</dbReference>
<dbReference type="RefSeq" id="WP_285583049.1">
    <property type="nucleotide sequence ID" value="NZ_BSTK01000020.1"/>
</dbReference>
<dbReference type="EMBL" id="BSTK01000020">
    <property type="protein sequence ID" value="GLY91458.1"/>
    <property type="molecule type" value="Genomic_DNA"/>
</dbReference>
<dbReference type="AlphaFoldDB" id="A0A9W6SDD8"/>
<dbReference type="Gene3D" id="3.90.550.10">
    <property type="entry name" value="Spore Coat Polysaccharide Biosynthesis Protein SpsA, Chain A"/>
    <property type="match status" value="1"/>
</dbReference>
<evidence type="ECO:0000313" key="2">
    <source>
        <dbReference type="EMBL" id="GLY91458.1"/>
    </source>
</evidence>